<evidence type="ECO:0000313" key="1">
    <source>
        <dbReference type="EMBL" id="QNO13638.1"/>
    </source>
</evidence>
<dbReference type="InterPro" id="IPR028979">
    <property type="entry name" value="Ser_kin/Pase_Hpr-like_N_sf"/>
</dbReference>
<protein>
    <submittedName>
        <fullName evidence="1">Serine kinase</fullName>
    </submittedName>
</protein>
<evidence type="ECO:0000313" key="2">
    <source>
        <dbReference type="Proteomes" id="UP000516160"/>
    </source>
</evidence>
<dbReference type="SUPFAM" id="SSF75138">
    <property type="entry name" value="HprK N-terminal domain-like"/>
    <property type="match status" value="1"/>
</dbReference>
<dbReference type="Proteomes" id="UP000516160">
    <property type="component" value="Chromosome"/>
</dbReference>
<dbReference type="RefSeq" id="WP_213167306.1">
    <property type="nucleotide sequence ID" value="NZ_CP058559.1"/>
</dbReference>
<accession>A0A7G9W4M6</accession>
<organism evidence="1 2">
    <name type="scientific">Alkalicella caledoniensis</name>
    <dbReference type="NCBI Taxonomy" id="2731377"/>
    <lineage>
        <taxon>Bacteria</taxon>
        <taxon>Bacillati</taxon>
        <taxon>Bacillota</taxon>
        <taxon>Clostridia</taxon>
        <taxon>Eubacteriales</taxon>
        <taxon>Proteinivoracaceae</taxon>
        <taxon>Alkalicella</taxon>
    </lineage>
</organism>
<name>A0A7G9W4M6_ALKCA</name>
<keyword evidence="2" id="KW-1185">Reference proteome</keyword>
<dbReference type="AlphaFoldDB" id="A0A7G9W4M6"/>
<proteinExistence type="predicted"/>
<dbReference type="GO" id="GO:0016301">
    <property type="term" value="F:kinase activity"/>
    <property type="evidence" value="ECO:0007669"/>
    <property type="project" value="UniProtKB-KW"/>
</dbReference>
<dbReference type="EMBL" id="CP058559">
    <property type="protein sequence ID" value="QNO13638.1"/>
    <property type="molecule type" value="Genomic_DNA"/>
</dbReference>
<gene>
    <name evidence="1" type="ORF">HYG86_02070</name>
</gene>
<keyword evidence="1" id="KW-0418">Kinase</keyword>
<sequence>MIVKDLAAKLPIKGLNIDNPNEEITSGLCTDLLSLVIGNSKKGGVWVTHQGHVNTIAVALLAELAAVIVLGEVDENTIKAAKDKSVNLFYSDTTAFDLVGKLYTLGIGPNE</sequence>
<reference evidence="1 2" key="1">
    <citation type="submission" date="2020-07" db="EMBL/GenBank/DDBJ databases">
        <title>Alkalicella. sp. LB2 genome.</title>
        <authorList>
            <person name="Postec A."/>
            <person name="Quemeneur M."/>
        </authorList>
    </citation>
    <scope>NUCLEOTIDE SEQUENCE [LARGE SCALE GENOMIC DNA]</scope>
    <source>
        <strain evidence="1 2">LB2</strain>
    </source>
</reference>
<dbReference type="KEGG" id="acae:HYG86_02070"/>
<keyword evidence="1" id="KW-0808">Transferase</keyword>